<evidence type="ECO:0000313" key="3">
    <source>
        <dbReference type="Proteomes" id="UP001217485"/>
    </source>
</evidence>
<keyword evidence="1" id="KW-1133">Transmembrane helix</keyword>
<dbReference type="RefSeq" id="WP_272101598.1">
    <property type="nucleotide sequence ID" value="NZ_JAQNDK010000004.1"/>
</dbReference>
<protein>
    <submittedName>
        <fullName evidence="2">Uncharacterized protein</fullName>
    </submittedName>
</protein>
<comment type="caution">
    <text evidence="2">The sequence shown here is derived from an EMBL/GenBank/DDBJ whole genome shotgun (WGS) entry which is preliminary data.</text>
</comment>
<evidence type="ECO:0000256" key="1">
    <source>
        <dbReference type="SAM" id="Phobius"/>
    </source>
</evidence>
<feature type="transmembrane region" description="Helical" evidence="1">
    <location>
        <begin position="21"/>
        <end position="39"/>
    </location>
</feature>
<sequence>MTAKIAEILSSSWRPWRAWRFVSLWIDVIGASAVAYPMLRDTEAAGRNVDAGCFTTTTA</sequence>
<proteinExistence type="predicted"/>
<accession>A0ABT5CCE8</accession>
<dbReference type="EMBL" id="JAQNDK010000004">
    <property type="protein sequence ID" value="MDC0683459.1"/>
    <property type="molecule type" value="Genomic_DNA"/>
</dbReference>
<gene>
    <name evidence="2" type="ORF">POL72_37365</name>
</gene>
<keyword evidence="1" id="KW-0812">Transmembrane</keyword>
<keyword evidence="1" id="KW-0472">Membrane</keyword>
<evidence type="ECO:0000313" key="2">
    <source>
        <dbReference type="EMBL" id="MDC0683459.1"/>
    </source>
</evidence>
<keyword evidence="3" id="KW-1185">Reference proteome</keyword>
<reference evidence="2 3" key="1">
    <citation type="submission" date="2023-01" db="EMBL/GenBank/DDBJ databases">
        <title>Minimal conservation of predation-associated metabolite biosynthetic gene clusters underscores biosynthetic potential of Myxococcota including descriptions for ten novel species: Archangium lansinium sp. nov., Myxococcus landrumus sp. nov., Nannocystis bai.</title>
        <authorList>
            <person name="Ahearne A."/>
            <person name="Stevens C."/>
            <person name="Dowd S."/>
        </authorList>
    </citation>
    <scope>NUCLEOTIDE SEQUENCE [LARGE SCALE GENOMIC DNA]</scope>
    <source>
        <strain evidence="2 3">WIWO2</strain>
    </source>
</reference>
<dbReference type="Proteomes" id="UP001217485">
    <property type="component" value="Unassembled WGS sequence"/>
</dbReference>
<name>A0ABT5CCE8_9BACT</name>
<organism evidence="2 3">
    <name type="scientific">Sorangium atrum</name>
    <dbReference type="NCBI Taxonomy" id="2995308"/>
    <lineage>
        <taxon>Bacteria</taxon>
        <taxon>Pseudomonadati</taxon>
        <taxon>Myxococcota</taxon>
        <taxon>Polyangia</taxon>
        <taxon>Polyangiales</taxon>
        <taxon>Polyangiaceae</taxon>
        <taxon>Sorangium</taxon>
    </lineage>
</organism>